<dbReference type="GO" id="GO:0006225">
    <property type="term" value="P:UDP biosynthetic process"/>
    <property type="evidence" value="ECO:0007669"/>
    <property type="project" value="TreeGrafter"/>
</dbReference>
<dbReference type="PIRSF" id="PIRSF005650">
    <property type="entry name" value="Uridylate_kin"/>
    <property type="match status" value="1"/>
</dbReference>
<comment type="catalytic activity">
    <reaction evidence="10 11">
        <text>UMP + ATP = UDP + ADP</text>
        <dbReference type="Rhea" id="RHEA:24400"/>
        <dbReference type="ChEBI" id="CHEBI:30616"/>
        <dbReference type="ChEBI" id="CHEBI:57865"/>
        <dbReference type="ChEBI" id="CHEBI:58223"/>
        <dbReference type="ChEBI" id="CHEBI:456216"/>
        <dbReference type="EC" id="2.7.4.22"/>
    </reaction>
</comment>
<feature type="binding site" evidence="11">
    <location>
        <position position="44"/>
    </location>
    <ligand>
        <name>ATP</name>
        <dbReference type="ChEBI" id="CHEBI:30616"/>
    </ligand>
</feature>
<keyword evidence="7 11" id="KW-0418">Kinase</keyword>
<feature type="binding site" evidence="11">
    <location>
        <position position="145"/>
    </location>
    <ligand>
        <name>ATP</name>
        <dbReference type="ChEBI" id="CHEBI:30616"/>
    </ligand>
</feature>
<dbReference type="SUPFAM" id="SSF53633">
    <property type="entry name" value="Carbamate kinase-like"/>
    <property type="match status" value="1"/>
</dbReference>
<evidence type="ECO:0000256" key="7">
    <source>
        <dbReference type="ARBA" id="ARBA00022777"/>
    </source>
</evidence>
<feature type="binding site" evidence="11">
    <location>
        <position position="43"/>
    </location>
    <ligand>
        <name>UMP</name>
        <dbReference type="ChEBI" id="CHEBI:57865"/>
    </ligand>
</feature>
<dbReference type="RefSeq" id="WP_069583391.1">
    <property type="nucleotide sequence ID" value="NZ_LMVM01000001.1"/>
</dbReference>
<dbReference type="EC" id="2.7.4.22" evidence="11"/>
<comment type="activity regulation">
    <text evidence="11">Inhibited by UTP.</text>
</comment>
<dbReference type="GO" id="GO:0005524">
    <property type="term" value="F:ATP binding"/>
    <property type="evidence" value="ECO:0007669"/>
    <property type="project" value="UniProtKB-KW"/>
</dbReference>
<reference evidence="13 14" key="1">
    <citation type="journal article" date="2017" name="BMC Genomics">
        <title>Genomic analysis of methanogenic archaea reveals a shift towards energy conservation.</title>
        <authorList>
            <person name="Gilmore S.P."/>
            <person name="Henske J.K."/>
            <person name="Sexton J.A."/>
            <person name="Solomon K.V."/>
            <person name="Seppala S."/>
            <person name="Yoo J.I."/>
            <person name="Huyett L.M."/>
            <person name="Pressman A."/>
            <person name="Cogan J.Z."/>
            <person name="Kivenson V."/>
            <person name="Peng X."/>
            <person name="Tan Y."/>
            <person name="Valentine D.L."/>
            <person name="O'Malley M.A."/>
        </authorList>
    </citation>
    <scope>NUCLEOTIDE SEQUENCE [LARGE SCALE GENOMIC DNA]</scope>
    <source>
        <strain evidence="13 14">M.o.H.</strain>
    </source>
</reference>
<organism evidence="13 14">
    <name type="scientific">Methanobacterium bryantii</name>
    <dbReference type="NCBI Taxonomy" id="2161"/>
    <lineage>
        <taxon>Archaea</taxon>
        <taxon>Methanobacteriati</taxon>
        <taxon>Methanobacteriota</taxon>
        <taxon>Methanomada group</taxon>
        <taxon>Methanobacteria</taxon>
        <taxon>Methanobacteriales</taxon>
        <taxon>Methanobacteriaceae</taxon>
        <taxon>Methanobacterium</taxon>
    </lineage>
</organism>
<keyword evidence="5 11" id="KW-0808">Transferase</keyword>
<keyword evidence="9 11" id="KW-0665">Pyrimidine biosynthesis</keyword>
<comment type="subunit">
    <text evidence="11">Homohexamer.</text>
</comment>
<keyword evidence="8 11" id="KW-0067">ATP-binding</keyword>
<evidence type="ECO:0000256" key="8">
    <source>
        <dbReference type="ARBA" id="ARBA00022840"/>
    </source>
</evidence>
<dbReference type="EMBL" id="LMVM01000001">
    <property type="protein sequence ID" value="PAV05938.1"/>
    <property type="molecule type" value="Genomic_DNA"/>
</dbReference>
<feature type="binding site" evidence="11">
    <location>
        <position position="139"/>
    </location>
    <ligand>
        <name>ATP</name>
        <dbReference type="ChEBI" id="CHEBI:30616"/>
    </ligand>
</feature>
<dbReference type="GO" id="GO:0005737">
    <property type="term" value="C:cytoplasm"/>
    <property type="evidence" value="ECO:0007669"/>
    <property type="project" value="UniProtKB-SubCell"/>
</dbReference>
<evidence type="ECO:0000256" key="2">
    <source>
        <dbReference type="ARBA" id="ARBA00004791"/>
    </source>
</evidence>
<comment type="caution">
    <text evidence="13">The sequence shown here is derived from an EMBL/GenBank/DDBJ whole genome shotgun (WGS) entry which is preliminary data.</text>
</comment>
<evidence type="ECO:0000313" key="13">
    <source>
        <dbReference type="EMBL" id="PAV05938.1"/>
    </source>
</evidence>
<dbReference type="NCBIfam" id="TIGR02076">
    <property type="entry name" value="pyrH_arch"/>
    <property type="match status" value="1"/>
</dbReference>
<dbReference type="GO" id="GO:0044210">
    <property type="term" value="P:'de novo' CTP biosynthetic process"/>
    <property type="evidence" value="ECO:0007669"/>
    <property type="project" value="UniProtKB-UniRule"/>
</dbReference>
<dbReference type="OrthoDB" id="372251at2157"/>
<proteinExistence type="inferred from homology"/>
<dbReference type="Proteomes" id="UP000217784">
    <property type="component" value="Unassembled WGS sequence"/>
</dbReference>
<gene>
    <name evidence="11" type="primary">pyrH</name>
    <name evidence="13" type="ORF">ASJ80_13880</name>
</gene>
<feature type="domain" description="Aspartate/glutamate/uridylate kinase" evidence="12">
    <location>
        <begin position="1"/>
        <end position="202"/>
    </location>
</feature>
<dbReference type="PANTHER" id="PTHR42833">
    <property type="entry name" value="URIDYLATE KINASE"/>
    <property type="match status" value="1"/>
</dbReference>
<dbReference type="Gene3D" id="3.40.1160.10">
    <property type="entry name" value="Acetylglutamate kinase-like"/>
    <property type="match status" value="1"/>
</dbReference>
<protein>
    <recommendedName>
        <fullName evidence="11">Uridylate kinase</fullName>
        <shortName evidence="11">UK</shortName>
        <ecNumber evidence="11">2.7.4.22</ecNumber>
    </recommendedName>
    <alternativeName>
        <fullName evidence="11">Uridine monophosphate kinase</fullName>
        <shortName evidence="11">UMP kinase</shortName>
        <shortName evidence="11">UMPK</shortName>
    </alternativeName>
</protein>
<feature type="binding site" evidence="11">
    <location>
        <begin position="9"/>
        <end position="10"/>
    </location>
    <ligand>
        <name>ATP</name>
        <dbReference type="ChEBI" id="CHEBI:30616"/>
    </ligand>
</feature>
<accession>A0A2A2H988</accession>
<evidence type="ECO:0000256" key="10">
    <source>
        <dbReference type="ARBA" id="ARBA00047767"/>
    </source>
</evidence>
<dbReference type="InterPro" id="IPR036393">
    <property type="entry name" value="AceGlu_kinase-like_sf"/>
</dbReference>
<evidence type="ECO:0000256" key="3">
    <source>
        <dbReference type="ARBA" id="ARBA00007614"/>
    </source>
</evidence>
<name>A0A2A2H988_METBR</name>
<evidence type="ECO:0000256" key="9">
    <source>
        <dbReference type="ARBA" id="ARBA00022975"/>
    </source>
</evidence>
<feature type="binding site" evidence="11">
    <location>
        <position position="48"/>
    </location>
    <ligand>
        <name>ATP</name>
        <dbReference type="ChEBI" id="CHEBI:30616"/>
    </ligand>
</feature>
<evidence type="ECO:0000313" key="14">
    <source>
        <dbReference type="Proteomes" id="UP000217784"/>
    </source>
</evidence>
<dbReference type="PANTHER" id="PTHR42833:SF4">
    <property type="entry name" value="URIDYLATE KINASE PUMPKIN, CHLOROPLASTIC"/>
    <property type="match status" value="1"/>
</dbReference>
<dbReference type="InterPro" id="IPR011818">
    <property type="entry name" value="Uridylate_kinase_arch/spir"/>
</dbReference>
<keyword evidence="14" id="KW-1185">Reference proteome</keyword>
<evidence type="ECO:0000256" key="6">
    <source>
        <dbReference type="ARBA" id="ARBA00022741"/>
    </source>
</evidence>
<sequence>MKIVVAVGGSIIIKENNHEKFKDYADVLRSMNDEHKLFIVVGGGKPAREYIGIARDLGVSEAACDDIGIDVTRLNAKLLIMALGEDAYPKVAKNFHEAMEFSVSGKIVVMGGTEPAHSTDAVSSILAEFVNADLLINATSVDGLYDKDPNKNSDAKMFEKITPTEMLSILSSKETKAGTYEFFDSTAIQIIKRSQIKTRIVNGKHAENIQKAVSSEIGTTIIHD</sequence>
<comment type="pathway">
    <text evidence="2 11">Pyrimidine metabolism; CTP biosynthesis via de novo pathway; UDP from UMP (UMPK route): step 1/1.</text>
</comment>
<dbReference type="InterPro" id="IPR011817">
    <property type="entry name" value="Uridylate_kinase"/>
</dbReference>
<evidence type="ECO:0000256" key="5">
    <source>
        <dbReference type="ARBA" id="ARBA00022679"/>
    </source>
</evidence>
<feature type="binding site" evidence="11">
    <location>
        <position position="65"/>
    </location>
    <ligand>
        <name>UMP</name>
        <dbReference type="ChEBI" id="CHEBI:57865"/>
    </ligand>
</feature>
<evidence type="ECO:0000256" key="11">
    <source>
        <dbReference type="HAMAP-Rule" id="MF_01220"/>
    </source>
</evidence>
<dbReference type="HAMAP" id="MF_01220_A">
    <property type="entry name" value="PyrH_A"/>
    <property type="match status" value="1"/>
</dbReference>
<comment type="function">
    <text evidence="11">Catalyzes the reversible phosphorylation of UMP to UDP.</text>
</comment>
<dbReference type="AlphaFoldDB" id="A0A2A2H988"/>
<evidence type="ECO:0000256" key="1">
    <source>
        <dbReference type="ARBA" id="ARBA00004496"/>
    </source>
</evidence>
<dbReference type="GO" id="GO:0033862">
    <property type="term" value="F:UMP kinase activity"/>
    <property type="evidence" value="ECO:0007669"/>
    <property type="project" value="UniProtKB-EC"/>
</dbReference>
<comment type="subcellular location">
    <subcellularLocation>
        <location evidence="1 11">Cytoplasm</location>
    </subcellularLocation>
</comment>
<feature type="binding site" evidence="11">
    <location>
        <position position="148"/>
    </location>
    <ligand>
        <name>ATP</name>
        <dbReference type="ChEBI" id="CHEBI:30616"/>
    </ligand>
</feature>
<keyword evidence="6 11" id="KW-0547">Nucleotide-binding</keyword>
<comment type="caution">
    <text evidence="11">Lacks conserved residue(s) required for the propagation of feature annotation.</text>
</comment>
<keyword evidence="4 11" id="KW-0963">Cytoplasm</keyword>
<dbReference type="CDD" id="cd04253">
    <property type="entry name" value="AAK_UMPK-PyrH-Pf"/>
    <property type="match status" value="1"/>
</dbReference>
<evidence type="ECO:0000259" key="12">
    <source>
        <dbReference type="Pfam" id="PF00696"/>
    </source>
</evidence>
<comment type="similarity">
    <text evidence="3 11">Belongs to the UMP kinase family.</text>
</comment>
<dbReference type="UniPathway" id="UPA00159">
    <property type="reaction ID" value="UER00275"/>
</dbReference>
<dbReference type="InterPro" id="IPR001048">
    <property type="entry name" value="Asp/Glu/Uridylate_kinase"/>
</dbReference>
<dbReference type="Pfam" id="PF00696">
    <property type="entry name" value="AA_kinase"/>
    <property type="match status" value="1"/>
</dbReference>
<evidence type="ECO:0000256" key="4">
    <source>
        <dbReference type="ARBA" id="ARBA00022490"/>
    </source>
</evidence>
<feature type="binding site" evidence="11">
    <location>
        <begin position="113"/>
        <end position="119"/>
    </location>
    <ligand>
        <name>UMP</name>
        <dbReference type="ChEBI" id="CHEBI:57865"/>
    </ligand>
</feature>